<dbReference type="AlphaFoldDB" id="A0A1X2DGN3"/>
<evidence type="ECO:0000256" key="1">
    <source>
        <dbReference type="ARBA" id="ARBA00007825"/>
    </source>
</evidence>
<dbReference type="SUPFAM" id="SSF49482">
    <property type="entry name" value="Aromatic compound dioxygenase"/>
    <property type="match status" value="1"/>
</dbReference>
<evidence type="ECO:0000313" key="6">
    <source>
        <dbReference type="Proteomes" id="UP000193087"/>
    </source>
</evidence>
<evidence type="ECO:0000313" key="5">
    <source>
        <dbReference type="EMBL" id="ORW87241.1"/>
    </source>
</evidence>
<dbReference type="GO" id="GO:0008199">
    <property type="term" value="F:ferric iron binding"/>
    <property type="evidence" value="ECO:0007669"/>
    <property type="project" value="InterPro"/>
</dbReference>
<keyword evidence="3" id="KW-0560">Oxidoreductase</keyword>
<comment type="caution">
    <text evidence="5">The sequence shown here is derived from an EMBL/GenBank/DDBJ whole genome shotgun (WGS) entry which is preliminary data.</text>
</comment>
<reference evidence="5 6" key="1">
    <citation type="submission" date="2016-01" db="EMBL/GenBank/DDBJ databases">
        <title>The new phylogeny of the genus Mycobacterium.</title>
        <authorList>
            <person name="Tarcisio F."/>
            <person name="Conor M."/>
            <person name="Antonella G."/>
            <person name="Elisabetta G."/>
            <person name="Giulia F.S."/>
            <person name="Sara T."/>
            <person name="Anna F."/>
            <person name="Clotilde B."/>
            <person name="Roberto B."/>
            <person name="Veronica D.S."/>
            <person name="Fabio R."/>
            <person name="Monica P."/>
            <person name="Olivier J."/>
            <person name="Enrico T."/>
            <person name="Nicola S."/>
        </authorList>
    </citation>
    <scope>NUCLEOTIDE SEQUENCE [LARGE SCALE GENOMIC DNA]</scope>
    <source>
        <strain evidence="5 6">DSM 45176</strain>
    </source>
</reference>
<dbReference type="Gene3D" id="2.60.130.10">
    <property type="entry name" value="Aromatic compound dioxygenase"/>
    <property type="match status" value="1"/>
</dbReference>
<dbReference type="RefSeq" id="WP_085248819.1">
    <property type="nucleotide sequence ID" value="NZ_CAJMWJ010000001.1"/>
</dbReference>
<proteinExistence type="inferred from homology"/>
<keyword evidence="2 5" id="KW-0223">Dioxygenase</keyword>
<keyword evidence="6" id="KW-1185">Reference proteome</keyword>
<dbReference type="PANTHER" id="PTHR33711">
    <property type="entry name" value="DIOXYGENASE, PUTATIVE (AFU_ORTHOLOGUE AFUA_2G02910)-RELATED"/>
    <property type="match status" value="1"/>
</dbReference>
<dbReference type="Pfam" id="PF00775">
    <property type="entry name" value="Dioxygenase_C"/>
    <property type="match status" value="1"/>
</dbReference>
<evidence type="ECO:0000256" key="3">
    <source>
        <dbReference type="ARBA" id="ARBA00023002"/>
    </source>
</evidence>
<organism evidence="5 6">
    <name type="scientific">Mycobacterium riyadhense</name>
    <dbReference type="NCBI Taxonomy" id="486698"/>
    <lineage>
        <taxon>Bacteria</taxon>
        <taxon>Bacillati</taxon>
        <taxon>Actinomycetota</taxon>
        <taxon>Actinomycetes</taxon>
        <taxon>Mycobacteriales</taxon>
        <taxon>Mycobacteriaceae</taxon>
        <taxon>Mycobacterium</taxon>
    </lineage>
</organism>
<dbReference type="GO" id="GO:0016702">
    <property type="term" value="F:oxidoreductase activity, acting on single donors with incorporation of molecular oxygen, incorporation of two atoms of oxygen"/>
    <property type="evidence" value="ECO:0007669"/>
    <property type="project" value="InterPro"/>
</dbReference>
<dbReference type="InterPro" id="IPR050770">
    <property type="entry name" value="Intradiol_RC_Dioxygenase"/>
</dbReference>
<dbReference type="EMBL" id="LQPQ01000009">
    <property type="protein sequence ID" value="ORW87241.1"/>
    <property type="molecule type" value="Genomic_DNA"/>
</dbReference>
<dbReference type="Proteomes" id="UP000193087">
    <property type="component" value="Unassembled WGS sequence"/>
</dbReference>
<dbReference type="InterPro" id="IPR000627">
    <property type="entry name" value="Intradiol_dOase_C"/>
</dbReference>
<dbReference type="OrthoDB" id="4417174at2"/>
<dbReference type="PANTHER" id="PTHR33711:SF9">
    <property type="entry name" value="PROTOCATECHUATE 3,4-DIOXYGENASE ALPHA CHAIN"/>
    <property type="match status" value="1"/>
</dbReference>
<dbReference type="STRING" id="486698.AWC22_09795"/>
<evidence type="ECO:0000259" key="4">
    <source>
        <dbReference type="Pfam" id="PF00775"/>
    </source>
</evidence>
<comment type="similarity">
    <text evidence="1">Belongs to the intradiol ring-cleavage dioxygenase family.</text>
</comment>
<dbReference type="InterPro" id="IPR015889">
    <property type="entry name" value="Intradiol_dOase_core"/>
</dbReference>
<protein>
    <submittedName>
        <fullName evidence="5">Protocatechuate 3,4-dioxygenase subunit alpha</fullName>
    </submittedName>
</protein>
<evidence type="ECO:0000256" key="2">
    <source>
        <dbReference type="ARBA" id="ARBA00022964"/>
    </source>
</evidence>
<gene>
    <name evidence="5" type="ORF">AWC22_09795</name>
</gene>
<dbReference type="GeneID" id="93494171"/>
<accession>A0A1X2DGN3</accession>
<name>A0A1X2DGN3_9MYCO</name>
<feature type="domain" description="Intradiol ring-cleavage dioxygenases" evidence="4">
    <location>
        <begin position="36"/>
        <end position="199"/>
    </location>
</feature>
<sequence length="213" mass="22969">MSELACTPGQTVGPFFGLGLPYPHGSELVCDAFPGAIRFHGTVYDGAGVGVSDALIELWQPDNAGRIPRATGSVRRDGWTFTGWGRAATDAEGHYGFTTVVPGSASRRKSARGRAQEGDFASARREAGGGLGRAPFFAVTIFARGLLHRLFTRAYLPDGDLDADPLLSTVDGQRRDTLVCRAESCSGRAGYRFDIHLQGPNETVFLSYRNDRR</sequence>